<proteinExistence type="inferred from homology"/>
<dbReference type="AlphaFoldDB" id="A0A369TF37"/>
<evidence type="ECO:0000256" key="4">
    <source>
        <dbReference type="ARBA" id="ARBA00022475"/>
    </source>
</evidence>
<comment type="subcellular location">
    <subcellularLocation>
        <location evidence="1">Cell membrane</location>
        <topology evidence="1">Multi-pass membrane protein</topology>
    </subcellularLocation>
</comment>
<gene>
    <name evidence="10" type="ORF">DRB17_05360</name>
</gene>
<dbReference type="PANTHER" id="PTHR34308">
    <property type="entry name" value="COBALAMIN BIOSYNTHESIS PROTEIN CBIB"/>
    <property type="match status" value="1"/>
</dbReference>
<protein>
    <recommendedName>
        <fullName evidence="12">Cobalamin biosynthesis protein CobD</fullName>
    </recommendedName>
</protein>
<feature type="transmembrane region" description="Helical" evidence="9">
    <location>
        <begin position="236"/>
        <end position="256"/>
    </location>
</feature>
<dbReference type="GO" id="GO:0005886">
    <property type="term" value="C:plasma membrane"/>
    <property type="evidence" value="ECO:0007669"/>
    <property type="project" value="UniProtKB-SubCell"/>
</dbReference>
<keyword evidence="7 9" id="KW-1133">Transmembrane helix</keyword>
<keyword evidence="11" id="KW-1185">Reference proteome</keyword>
<comment type="caution">
    <text evidence="10">The sequence shown here is derived from an EMBL/GenBank/DDBJ whole genome shotgun (WGS) entry which is preliminary data.</text>
</comment>
<dbReference type="Proteomes" id="UP000253941">
    <property type="component" value="Unassembled WGS sequence"/>
</dbReference>
<dbReference type="GO" id="GO:0048472">
    <property type="term" value="F:threonine-phosphate decarboxylase activity"/>
    <property type="evidence" value="ECO:0007669"/>
    <property type="project" value="InterPro"/>
</dbReference>
<feature type="transmembrane region" description="Helical" evidence="9">
    <location>
        <begin position="16"/>
        <end position="34"/>
    </location>
</feature>
<evidence type="ECO:0000256" key="1">
    <source>
        <dbReference type="ARBA" id="ARBA00004651"/>
    </source>
</evidence>
<evidence type="ECO:0000256" key="3">
    <source>
        <dbReference type="ARBA" id="ARBA00006263"/>
    </source>
</evidence>
<keyword evidence="6 9" id="KW-0812">Transmembrane</keyword>
<sequence length="329" mass="34223">MDLPAPIGAYGAADPLFLLLAALVIEAYVGDLAARLPRIPHPRALIARTTGELERRLNRPQRSRRALVLRGAVVVVALAALAVAAGAGLAIAARELPFVWVLELFLLISLLGQKLTGQKAARVADSLRDEDVEGARHHLRALAGERMDPRRIDALDGRGIGLAAVRGIGTRFGGAVVAPVFWFVLLGLPGLFLQQSVRVAATVLATGNRPGGGGYDPASEGDFAFPAVRLDSALEWIPDKLAGIFLALAALFVPTARPAMAAKRLLKARSWAIAALGGALGLMARADAAPSPAATAGTTEVARGLALFTVACLLNAGTVGVLVLLRHAI</sequence>
<dbReference type="PANTHER" id="PTHR34308:SF1">
    <property type="entry name" value="COBALAMIN BIOSYNTHESIS PROTEIN CBIB"/>
    <property type="match status" value="1"/>
</dbReference>
<evidence type="ECO:0000256" key="2">
    <source>
        <dbReference type="ARBA" id="ARBA00004953"/>
    </source>
</evidence>
<organism evidence="10 11">
    <name type="scientific">Ferruginivarius sediminum</name>
    <dbReference type="NCBI Taxonomy" id="2661937"/>
    <lineage>
        <taxon>Bacteria</taxon>
        <taxon>Pseudomonadati</taxon>
        <taxon>Pseudomonadota</taxon>
        <taxon>Alphaproteobacteria</taxon>
        <taxon>Rhodospirillales</taxon>
        <taxon>Rhodospirillaceae</taxon>
        <taxon>Ferruginivarius</taxon>
    </lineage>
</organism>
<keyword evidence="4" id="KW-1003">Cell membrane</keyword>
<evidence type="ECO:0000256" key="6">
    <source>
        <dbReference type="ARBA" id="ARBA00022692"/>
    </source>
</evidence>
<feature type="transmembrane region" description="Helical" evidence="9">
    <location>
        <begin position="67"/>
        <end position="92"/>
    </location>
</feature>
<dbReference type="GO" id="GO:0009236">
    <property type="term" value="P:cobalamin biosynthetic process"/>
    <property type="evidence" value="ECO:0007669"/>
    <property type="project" value="UniProtKB-UniPathway"/>
</dbReference>
<dbReference type="UniPathway" id="UPA00148"/>
<keyword evidence="8 9" id="KW-0472">Membrane</keyword>
<evidence type="ECO:0000256" key="9">
    <source>
        <dbReference type="SAM" id="Phobius"/>
    </source>
</evidence>
<dbReference type="EMBL" id="QPMH01000003">
    <property type="protein sequence ID" value="RDD63194.1"/>
    <property type="molecule type" value="Genomic_DNA"/>
</dbReference>
<evidence type="ECO:0000313" key="10">
    <source>
        <dbReference type="EMBL" id="RDD63194.1"/>
    </source>
</evidence>
<dbReference type="RefSeq" id="WP_114581145.1">
    <property type="nucleotide sequence ID" value="NZ_QPMH01000003.1"/>
</dbReference>
<dbReference type="InterPro" id="IPR004485">
    <property type="entry name" value="Cobalamin_biosynth_CobD/CbiB"/>
</dbReference>
<feature type="transmembrane region" description="Helical" evidence="9">
    <location>
        <begin position="268"/>
        <end position="286"/>
    </location>
</feature>
<evidence type="ECO:0000256" key="8">
    <source>
        <dbReference type="ARBA" id="ARBA00023136"/>
    </source>
</evidence>
<reference evidence="10 11" key="1">
    <citation type="submission" date="2018-07" db="EMBL/GenBank/DDBJ databases">
        <title>Venubactetium sediminum gen. nov., sp. nov., isolated from a marine solar saltern.</title>
        <authorList>
            <person name="Wang S."/>
        </authorList>
    </citation>
    <scope>NUCLEOTIDE SEQUENCE [LARGE SCALE GENOMIC DNA]</scope>
    <source>
        <strain evidence="10 11">WD2A32</strain>
    </source>
</reference>
<evidence type="ECO:0000256" key="7">
    <source>
        <dbReference type="ARBA" id="ARBA00022989"/>
    </source>
</evidence>
<feature type="transmembrane region" description="Helical" evidence="9">
    <location>
        <begin position="172"/>
        <end position="192"/>
    </location>
</feature>
<feature type="transmembrane region" description="Helical" evidence="9">
    <location>
        <begin position="98"/>
        <end position="116"/>
    </location>
</feature>
<feature type="transmembrane region" description="Helical" evidence="9">
    <location>
        <begin position="306"/>
        <end position="325"/>
    </location>
</feature>
<evidence type="ECO:0000256" key="5">
    <source>
        <dbReference type="ARBA" id="ARBA00022573"/>
    </source>
</evidence>
<evidence type="ECO:0008006" key="12">
    <source>
        <dbReference type="Google" id="ProtNLM"/>
    </source>
</evidence>
<accession>A0A369TF37</accession>
<evidence type="ECO:0000313" key="11">
    <source>
        <dbReference type="Proteomes" id="UP000253941"/>
    </source>
</evidence>
<comment type="pathway">
    <text evidence="2">Cofactor biosynthesis; adenosylcobalamin biosynthesis.</text>
</comment>
<dbReference type="Pfam" id="PF03186">
    <property type="entry name" value="CobD_Cbib"/>
    <property type="match status" value="1"/>
</dbReference>
<comment type="similarity">
    <text evidence="3">Belongs to the CobD/CbiB family.</text>
</comment>
<name>A0A369TF37_9PROT</name>
<keyword evidence="5" id="KW-0169">Cobalamin biosynthesis</keyword>